<keyword evidence="2" id="KW-0732">Signal</keyword>
<evidence type="ECO:0000256" key="2">
    <source>
        <dbReference type="SAM" id="SignalP"/>
    </source>
</evidence>
<sequence length="190" mass="21883">MKKIVLFTLSLCILSVFSAQANQTRVTNNVTVNTVNTVNTVVMNTGDVQFDQFLTKLNTVSEVRLDVYITDLCNAYQVPAQRVRRLIHKRRMSPADVLLVLQFSHMTGAPLKRVLQRYREHHSRGWQAIFNSYEIYPGSRFFLILRNEIPTIIVHYVEQGWSKGSKKKGSKKRKGSKRKKGSKKKGSKRK</sequence>
<proteinExistence type="predicted"/>
<dbReference type="KEGG" id="eaj:Q3M24_03990"/>
<reference evidence="3" key="2">
    <citation type="submission" date="2024-06" db="EMBL/GenBank/DDBJ databases">
        <authorList>
            <person name="Plum-Jensen L.E."/>
            <person name="Schramm A."/>
            <person name="Marshall I.P.G."/>
        </authorList>
    </citation>
    <scope>NUCLEOTIDE SEQUENCE</scope>
    <source>
        <strain evidence="3">Rat1</strain>
    </source>
</reference>
<protein>
    <recommendedName>
        <fullName evidence="4">DUF4476 domain-containing protein</fullName>
    </recommendedName>
</protein>
<accession>A0AAU8LWJ7</accession>
<organism evidence="3">
    <name type="scientific">Candidatus Electrothrix aestuarii</name>
    <dbReference type="NCBI Taxonomy" id="3062594"/>
    <lineage>
        <taxon>Bacteria</taxon>
        <taxon>Pseudomonadati</taxon>
        <taxon>Thermodesulfobacteriota</taxon>
        <taxon>Desulfobulbia</taxon>
        <taxon>Desulfobulbales</taxon>
        <taxon>Desulfobulbaceae</taxon>
        <taxon>Candidatus Electrothrix</taxon>
    </lineage>
</organism>
<feature type="compositionally biased region" description="Basic residues" evidence="1">
    <location>
        <begin position="164"/>
        <end position="190"/>
    </location>
</feature>
<gene>
    <name evidence="3" type="ORF">Q3M24_03990</name>
</gene>
<feature type="signal peptide" evidence="2">
    <location>
        <begin position="1"/>
        <end position="21"/>
    </location>
</feature>
<dbReference type="EMBL" id="CP159373">
    <property type="protein sequence ID" value="XCN73926.1"/>
    <property type="molecule type" value="Genomic_DNA"/>
</dbReference>
<feature type="chain" id="PRO_5043325112" description="DUF4476 domain-containing protein" evidence="2">
    <location>
        <begin position="22"/>
        <end position="190"/>
    </location>
</feature>
<reference evidence="3" key="1">
    <citation type="journal article" date="2024" name="Syst. Appl. Microbiol.">
        <title>First single-strain enrichments of Electrothrix cable bacteria, description of E. aestuarii sp. nov. and E. rattekaaiensis sp. nov., and proposal of a cable bacteria taxonomy following the rules of the SeqCode.</title>
        <authorList>
            <person name="Plum-Jensen L.E."/>
            <person name="Schramm A."/>
            <person name="Marshall I.P.G."/>
        </authorList>
    </citation>
    <scope>NUCLEOTIDE SEQUENCE</scope>
    <source>
        <strain evidence="3">Rat1</strain>
    </source>
</reference>
<evidence type="ECO:0008006" key="4">
    <source>
        <dbReference type="Google" id="ProtNLM"/>
    </source>
</evidence>
<name>A0AAU8LWJ7_9BACT</name>
<dbReference type="AlphaFoldDB" id="A0AAU8LWJ7"/>
<evidence type="ECO:0000313" key="3">
    <source>
        <dbReference type="EMBL" id="XCN73926.1"/>
    </source>
</evidence>
<feature type="region of interest" description="Disordered" evidence="1">
    <location>
        <begin position="162"/>
        <end position="190"/>
    </location>
</feature>
<evidence type="ECO:0000256" key="1">
    <source>
        <dbReference type="SAM" id="MobiDB-lite"/>
    </source>
</evidence>